<dbReference type="PROSITE" id="PS01124">
    <property type="entry name" value="HTH_ARAC_FAMILY_2"/>
    <property type="match status" value="1"/>
</dbReference>
<keyword evidence="3" id="KW-0804">Transcription</keyword>
<name>A0AAW9RYI0_9BACT</name>
<dbReference type="SMART" id="SM00342">
    <property type="entry name" value="HTH_ARAC"/>
    <property type="match status" value="1"/>
</dbReference>
<organism evidence="5 6">
    <name type="scientific">Rapidithrix thailandica</name>
    <dbReference type="NCBI Taxonomy" id="413964"/>
    <lineage>
        <taxon>Bacteria</taxon>
        <taxon>Pseudomonadati</taxon>
        <taxon>Bacteroidota</taxon>
        <taxon>Cytophagia</taxon>
        <taxon>Cytophagales</taxon>
        <taxon>Flammeovirgaceae</taxon>
        <taxon>Rapidithrix</taxon>
    </lineage>
</organism>
<dbReference type="GO" id="GO:0043565">
    <property type="term" value="F:sequence-specific DNA binding"/>
    <property type="evidence" value="ECO:0007669"/>
    <property type="project" value="InterPro"/>
</dbReference>
<dbReference type="RefSeq" id="WP_346821598.1">
    <property type="nucleotide sequence ID" value="NZ_JBDKWZ010000006.1"/>
</dbReference>
<evidence type="ECO:0000313" key="5">
    <source>
        <dbReference type="EMBL" id="MEN7548822.1"/>
    </source>
</evidence>
<dbReference type="Pfam" id="PF12833">
    <property type="entry name" value="HTH_18"/>
    <property type="match status" value="1"/>
</dbReference>
<dbReference type="InterPro" id="IPR018060">
    <property type="entry name" value="HTH_AraC"/>
</dbReference>
<dbReference type="Gene3D" id="1.10.10.60">
    <property type="entry name" value="Homeodomain-like"/>
    <property type="match status" value="1"/>
</dbReference>
<dbReference type="SUPFAM" id="SSF46689">
    <property type="entry name" value="Homeodomain-like"/>
    <property type="match status" value="1"/>
</dbReference>
<sequence>MEKKETLEDYYAHSYKKIPEDLLSSTGVVAHFNILKRKNCFTALNFLRRDYYKIVLTKGKAVLFTEKGEVMIDKPALFFANRSIRYGWQNLDSEQEGYTCLFNEYFVTPSLRKSFRKLFSLFKEDIYPFLFLEEAQYQQVQQYFSLMQNEYYSNFPFRDSMLQDLLNLIIYTGIKIKTSDHKKHPENQPQDLVARFMELLDNQFPIESPTASLKLTSPADFAEFLHIHVNHLNHSIKSQTGKTTSGLIQERILAEAMNLLQFSDWRIFEIANSLGFEYPQHFNAFFKKHMEISPKQYKTKITENL</sequence>
<dbReference type="InterPro" id="IPR009057">
    <property type="entry name" value="Homeodomain-like_sf"/>
</dbReference>
<feature type="domain" description="HTH araC/xylS-type" evidence="4">
    <location>
        <begin position="194"/>
        <end position="300"/>
    </location>
</feature>
<dbReference type="AlphaFoldDB" id="A0AAW9RYI0"/>
<evidence type="ECO:0000259" key="4">
    <source>
        <dbReference type="PROSITE" id="PS01124"/>
    </source>
</evidence>
<dbReference type="EMBL" id="JBDKWZ010000006">
    <property type="protein sequence ID" value="MEN7548822.1"/>
    <property type="molecule type" value="Genomic_DNA"/>
</dbReference>
<evidence type="ECO:0000256" key="2">
    <source>
        <dbReference type="ARBA" id="ARBA00023125"/>
    </source>
</evidence>
<reference evidence="5 6" key="1">
    <citation type="submission" date="2024-04" db="EMBL/GenBank/DDBJ databases">
        <title>Novel genus in family Flammeovirgaceae.</title>
        <authorList>
            <person name="Nguyen T.H."/>
            <person name="Vuong T.Q."/>
            <person name="Le H."/>
            <person name="Kim S.-G."/>
        </authorList>
    </citation>
    <scope>NUCLEOTIDE SEQUENCE [LARGE SCALE GENOMIC DNA]</scope>
    <source>
        <strain evidence="5 6">JCM 23209</strain>
    </source>
</reference>
<gene>
    <name evidence="5" type="ORF">AAG747_12950</name>
</gene>
<evidence type="ECO:0000256" key="1">
    <source>
        <dbReference type="ARBA" id="ARBA00023015"/>
    </source>
</evidence>
<dbReference type="PANTHER" id="PTHR43280:SF32">
    <property type="entry name" value="TRANSCRIPTIONAL REGULATORY PROTEIN"/>
    <property type="match status" value="1"/>
</dbReference>
<accession>A0AAW9RYI0</accession>
<dbReference type="GO" id="GO:0003700">
    <property type="term" value="F:DNA-binding transcription factor activity"/>
    <property type="evidence" value="ECO:0007669"/>
    <property type="project" value="InterPro"/>
</dbReference>
<comment type="caution">
    <text evidence="5">The sequence shown here is derived from an EMBL/GenBank/DDBJ whole genome shotgun (WGS) entry which is preliminary data.</text>
</comment>
<dbReference type="Proteomes" id="UP001403385">
    <property type="component" value="Unassembled WGS sequence"/>
</dbReference>
<protein>
    <submittedName>
        <fullName evidence="5">Helix-turn-helix transcriptional regulator</fullName>
    </submittedName>
</protein>
<keyword evidence="6" id="KW-1185">Reference proteome</keyword>
<evidence type="ECO:0000256" key="3">
    <source>
        <dbReference type="ARBA" id="ARBA00023163"/>
    </source>
</evidence>
<keyword evidence="2" id="KW-0238">DNA-binding</keyword>
<keyword evidence="1" id="KW-0805">Transcription regulation</keyword>
<dbReference type="PANTHER" id="PTHR43280">
    <property type="entry name" value="ARAC-FAMILY TRANSCRIPTIONAL REGULATOR"/>
    <property type="match status" value="1"/>
</dbReference>
<evidence type="ECO:0000313" key="6">
    <source>
        <dbReference type="Proteomes" id="UP001403385"/>
    </source>
</evidence>
<proteinExistence type="predicted"/>